<feature type="non-terminal residue" evidence="1">
    <location>
        <position position="208"/>
    </location>
</feature>
<organism evidence="1 2">
    <name type="scientific">Pristionchus entomophagus</name>
    <dbReference type="NCBI Taxonomy" id="358040"/>
    <lineage>
        <taxon>Eukaryota</taxon>
        <taxon>Metazoa</taxon>
        <taxon>Ecdysozoa</taxon>
        <taxon>Nematoda</taxon>
        <taxon>Chromadorea</taxon>
        <taxon>Rhabditida</taxon>
        <taxon>Rhabditina</taxon>
        <taxon>Diplogasteromorpha</taxon>
        <taxon>Diplogasteroidea</taxon>
        <taxon>Neodiplogasteridae</taxon>
        <taxon>Pristionchus</taxon>
    </lineage>
</organism>
<dbReference type="EMBL" id="BTSX01000005">
    <property type="protein sequence ID" value="GMT02510.1"/>
    <property type="molecule type" value="Genomic_DNA"/>
</dbReference>
<proteinExistence type="predicted"/>
<sequence>MEMNTWNGSTARLGWINLITSHFSLEIPSDSSDEIDVLRHDGDSTSMDGSHVGVVEHLDEECLGCFLKCIHGQALDHLHLDVLLTGDLLHRVPDDAFEGQTGQEELGSPLVAADRREHSVSLRSLRCSVRGGPRVTGVSRGRERRDTLRVSGRGIGRAAARRDQGGVARIPLSREQRDAPLLLGHVIRHRLAGRLLLLLTSHMENTLK</sequence>
<accession>A0AAV5U6N7</accession>
<protein>
    <recommendedName>
        <fullName evidence="3">Ribosomal protein</fullName>
    </recommendedName>
</protein>
<evidence type="ECO:0008006" key="3">
    <source>
        <dbReference type="Google" id="ProtNLM"/>
    </source>
</evidence>
<dbReference type="Proteomes" id="UP001432027">
    <property type="component" value="Unassembled WGS sequence"/>
</dbReference>
<dbReference type="AlphaFoldDB" id="A0AAV5U6N7"/>
<keyword evidence="2" id="KW-1185">Reference proteome</keyword>
<evidence type="ECO:0000313" key="2">
    <source>
        <dbReference type="Proteomes" id="UP001432027"/>
    </source>
</evidence>
<reference evidence="1" key="1">
    <citation type="submission" date="2023-10" db="EMBL/GenBank/DDBJ databases">
        <title>Genome assembly of Pristionchus species.</title>
        <authorList>
            <person name="Yoshida K."/>
            <person name="Sommer R.J."/>
        </authorList>
    </citation>
    <scope>NUCLEOTIDE SEQUENCE</scope>
    <source>
        <strain evidence="1">RS0144</strain>
    </source>
</reference>
<evidence type="ECO:0000313" key="1">
    <source>
        <dbReference type="EMBL" id="GMT02510.1"/>
    </source>
</evidence>
<comment type="caution">
    <text evidence="1">The sequence shown here is derived from an EMBL/GenBank/DDBJ whole genome shotgun (WGS) entry which is preliminary data.</text>
</comment>
<gene>
    <name evidence="1" type="ORF">PENTCL1PPCAC_24684</name>
</gene>
<name>A0AAV5U6N7_9BILA</name>